<dbReference type="AlphaFoldDB" id="A0A448ZTD8"/>
<accession>A0A448ZTD8</accession>
<protein>
    <submittedName>
        <fullName evidence="3">Uncharacterized protein</fullName>
    </submittedName>
</protein>
<feature type="compositionally biased region" description="Acidic residues" evidence="1">
    <location>
        <begin position="403"/>
        <end position="417"/>
    </location>
</feature>
<feature type="compositionally biased region" description="Basic and acidic residues" evidence="1">
    <location>
        <begin position="38"/>
        <end position="50"/>
    </location>
</feature>
<keyword evidence="2" id="KW-0812">Transmembrane</keyword>
<feature type="compositionally biased region" description="Polar residues" evidence="1">
    <location>
        <begin position="73"/>
        <end position="86"/>
    </location>
</feature>
<dbReference type="OrthoDB" id="10640125at2759"/>
<feature type="region of interest" description="Disordered" evidence="1">
    <location>
        <begin position="403"/>
        <end position="471"/>
    </location>
</feature>
<feature type="region of interest" description="Disordered" evidence="1">
    <location>
        <begin position="17"/>
        <end position="50"/>
    </location>
</feature>
<gene>
    <name evidence="3" type="ORF">PSNMU_V1.4_AUG-EV-PASAV3_0124940</name>
</gene>
<feature type="compositionally biased region" description="Polar residues" evidence="1">
    <location>
        <begin position="418"/>
        <end position="464"/>
    </location>
</feature>
<dbReference type="Proteomes" id="UP000291116">
    <property type="component" value="Unassembled WGS sequence"/>
</dbReference>
<feature type="region of interest" description="Disordered" evidence="1">
    <location>
        <begin position="232"/>
        <end position="288"/>
    </location>
</feature>
<organism evidence="3 4">
    <name type="scientific">Pseudo-nitzschia multistriata</name>
    <dbReference type="NCBI Taxonomy" id="183589"/>
    <lineage>
        <taxon>Eukaryota</taxon>
        <taxon>Sar</taxon>
        <taxon>Stramenopiles</taxon>
        <taxon>Ochrophyta</taxon>
        <taxon>Bacillariophyta</taxon>
        <taxon>Bacillariophyceae</taxon>
        <taxon>Bacillariophycidae</taxon>
        <taxon>Bacillariales</taxon>
        <taxon>Bacillariaceae</taxon>
        <taxon>Pseudo-nitzschia</taxon>
    </lineage>
</organism>
<keyword evidence="2" id="KW-1133">Transmembrane helix</keyword>
<feature type="region of interest" description="Disordered" evidence="1">
    <location>
        <begin position="307"/>
        <end position="374"/>
    </location>
</feature>
<feature type="transmembrane region" description="Helical" evidence="2">
    <location>
        <begin position="854"/>
        <end position="872"/>
    </location>
</feature>
<feature type="compositionally biased region" description="Low complexity" evidence="1">
    <location>
        <begin position="27"/>
        <end position="37"/>
    </location>
</feature>
<keyword evidence="4" id="KW-1185">Reference proteome</keyword>
<name>A0A448ZTD8_9STRA</name>
<evidence type="ECO:0000256" key="2">
    <source>
        <dbReference type="SAM" id="Phobius"/>
    </source>
</evidence>
<feature type="region of interest" description="Disordered" evidence="1">
    <location>
        <begin position="496"/>
        <end position="519"/>
    </location>
</feature>
<dbReference type="EMBL" id="CAACVS010000699">
    <property type="protein sequence ID" value="VEU45322.1"/>
    <property type="molecule type" value="Genomic_DNA"/>
</dbReference>
<reference evidence="3 4" key="1">
    <citation type="submission" date="2019-01" db="EMBL/GenBank/DDBJ databases">
        <authorList>
            <person name="Ferrante I. M."/>
        </authorList>
    </citation>
    <scope>NUCLEOTIDE SEQUENCE [LARGE SCALE GENOMIC DNA]</scope>
    <source>
        <strain evidence="3 4">B856</strain>
    </source>
</reference>
<evidence type="ECO:0000313" key="3">
    <source>
        <dbReference type="EMBL" id="VEU45322.1"/>
    </source>
</evidence>
<feature type="compositionally biased region" description="Polar residues" evidence="1">
    <location>
        <begin position="311"/>
        <end position="321"/>
    </location>
</feature>
<keyword evidence="2" id="KW-0472">Membrane</keyword>
<evidence type="ECO:0000256" key="1">
    <source>
        <dbReference type="SAM" id="MobiDB-lite"/>
    </source>
</evidence>
<feature type="region of interest" description="Disordered" evidence="1">
    <location>
        <begin position="64"/>
        <end position="86"/>
    </location>
</feature>
<sequence>MKDSEIEDDAALVDSFFSPGGLFADENNNNNNNNNNNRSDERSNSYDVRIDPMPPAATIARPAVLSSPLPNNPWESETAAKSQTPTNTVAAQAMDSRMASLSTGMNDPQFYQQLHLSLLPTNDIFRAKHLRLGSSDNNGNRFDHDREIHTLRTATSEDSVFRPNQTETIPIGGTSPNGNGAAIAATNRTTIPNAGIILRPPPGFRTLQAGDPANETAFLANPGRYPPGAMAANRNSNKPISTEVRMPTSNSAAIGNEPALREPAHSLRKAGNDKIGPSATNDSNAVPFPMSNILSPTITNAVDAHLRNPSVAPNNRNTTNDGVGLPPSQVSTSGQRNDCERKERMPSNPIGREMQFDGKPLASESESDPNGEGLQETPLRIAIESEAILPKPIAFVGEEYVDENGDEVDPDEEDSEENSIPSTICRSSCIESNTSSLSTFGDPDNNSDYSSNASGDSHHNNSNGFRDEGIGYDTDQAHVSRIAGIVGDGSICSGAGNAGATDKEESSSPDPSHLCSKGQTLSEAPSASVAFRRSPKGYTVYQFWRSLLAAIRSLVERVAARCRAVGTASIAAVRESSVVASARDQQERLSKRAEKLAQEFRIVWNAFVEAKEVCAALLIRLLGVTREAIQIAAKASAIVSKVSAMVLFFLLEMLKFGLIEAVEEFGGVTMCYIALCVLPEACILLMDYVTIPHWTPHVFTWTTIRSLCCLVEGGTLHETAGLSLASLVSKLFKASRLAPVPAPSSVGSPNSPLMATAAQRNLSSNREKRNEAHKIGRDKHACSFVLKMLRRMVPGFFVIEGFSSEFGSILGVSRTNRMITAYNMVLVRKCLIKSPIGWISWALQVLIATYFRSWGFLDCFIVVIGLSSIRLIRYIEAQRLEGKQTRQKNKLK</sequence>
<proteinExistence type="predicted"/>
<evidence type="ECO:0000313" key="4">
    <source>
        <dbReference type="Proteomes" id="UP000291116"/>
    </source>
</evidence>